<dbReference type="SUPFAM" id="SSF55874">
    <property type="entry name" value="ATPase domain of HSP90 chaperone/DNA topoisomerase II/histidine kinase"/>
    <property type="match status" value="1"/>
</dbReference>
<dbReference type="PANTHER" id="PTHR40448">
    <property type="entry name" value="TWO-COMPONENT SENSOR HISTIDINE KINASE"/>
    <property type="match status" value="1"/>
</dbReference>
<feature type="transmembrane region" description="Helical" evidence="1">
    <location>
        <begin position="118"/>
        <end position="141"/>
    </location>
</feature>
<evidence type="ECO:0000256" key="1">
    <source>
        <dbReference type="SAM" id="Phobius"/>
    </source>
</evidence>
<feature type="transmembrane region" description="Helical" evidence="1">
    <location>
        <begin position="185"/>
        <end position="208"/>
    </location>
</feature>
<feature type="transmembrane region" description="Helical" evidence="1">
    <location>
        <begin position="153"/>
        <end position="173"/>
    </location>
</feature>
<dbReference type="STRING" id="1650663.GCA_001486665_02491"/>
<dbReference type="CDD" id="cd16935">
    <property type="entry name" value="HATPase_AgrC-ComD-like"/>
    <property type="match status" value="1"/>
</dbReference>
<reference evidence="3 4" key="1">
    <citation type="submission" date="2019-03" db="EMBL/GenBank/DDBJ databases">
        <title>Genomic Encyclopedia of Type Strains, Phase IV (KMG-IV): sequencing the most valuable type-strain genomes for metagenomic binning, comparative biology and taxonomic classification.</title>
        <authorList>
            <person name="Goeker M."/>
        </authorList>
    </citation>
    <scope>NUCLEOTIDE SEQUENCE [LARGE SCALE GENOMIC DNA]</scope>
    <source>
        <strain evidence="3 4">DSM 100451</strain>
    </source>
</reference>
<keyword evidence="1" id="KW-0812">Transmembrane</keyword>
<dbReference type="EMBL" id="SLUM01000031">
    <property type="protein sequence ID" value="TCL53547.1"/>
    <property type="molecule type" value="Genomic_DNA"/>
</dbReference>
<dbReference type="Pfam" id="PF14501">
    <property type="entry name" value="HATPase_c_5"/>
    <property type="match status" value="1"/>
</dbReference>
<dbReference type="InterPro" id="IPR036890">
    <property type="entry name" value="HATPase_C_sf"/>
</dbReference>
<feature type="transmembrane region" description="Helical" evidence="1">
    <location>
        <begin position="82"/>
        <end position="106"/>
    </location>
</feature>
<keyword evidence="1" id="KW-0472">Membrane</keyword>
<dbReference type="InterPro" id="IPR032834">
    <property type="entry name" value="NatK-like_C"/>
</dbReference>
<comment type="caution">
    <text evidence="3">The sequence shown here is derived from an EMBL/GenBank/DDBJ whole genome shotgun (WGS) entry which is preliminary data.</text>
</comment>
<dbReference type="AlphaFoldDB" id="A0A4R1QK74"/>
<dbReference type="GO" id="GO:0042802">
    <property type="term" value="F:identical protein binding"/>
    <property type="evidence" value="ECO:0007669"/>
    <property type="project" value="TreeGrafter"/>
</dbReference>
<feature type="transmembrane region" description="Helical" evidence="1">
    <location>
        <begin position="57"/>
        <end position="75"/>
    </location>
</feature>
<dbReference type="Gene3D" id="3.30.565.10">
    <property type="entry name" value="Histidine kinase-like ATPase, C-terminal domain"/>
    <property type="match status" value="1"/>
</dbReference>
<evidence type="ECO:0000313" key="3">
    <source>
        <dbReference type="EMBL" id="TCL53547.1"/>
    </source>
</evidence>
<name>A0A4R1QK74_9FIRM</name>
<protein>
    <submittedName>
        <fullName evidence="3">GHKL domain-containing protein</fullName>
    </submittedName>
</protein>
<feature type="transmembrane region" description="Helical" evidence="1">
    <location>
        <begin position="6"/>
        <end position="26"/>
    </location>
</feature>
<dbReference type="Proteomes" id="UP000295184">
    <property type="component" value="Unassembled WGS sequence"/>
</dbReference>
<evidence type="ECO:0000259" key="2">
    <source>
        <dbReference type="Pfam" id="PF14501"/>
    </source>
</evidence>
<dbReference type="PANTHER" id="PTHR40448:SF1">
    <property type="entry name" value="TWO-COMPONENT SENSOR HISTIDINE KINASE"/>
    <property type="match status" value="1"/>
</dbReference>
<sequence length="430" mass="49255">MNTLLLTALWLSIDLLYSHLFFDSFFPKRSHSFRRFLLFPIFTIAGTILLTFSPSTYTPIVSILIFALINSFLHITSKAYSVFFSIIVYSIGCTIDNLVFTSFLAFSGWHYSTLQSHFIVYLLLGMLSHGLPLIFCFAFHRSRKLKCTETTNWNWYSIPTVLSFVCIMMEFYLNSCFQHDQIECVPLSVCAAFITIVNIASLLLVSWIERTSHFREESLLLHAQIKVQSEGIEALSLSNTAQRKLTHDFRAHLEMLDSLLENKSFQEAANYITQLRAEQTERILLVNTHNSAMDAILNQKALIAKKHNIDVQFTVNDLSPLLIDAVDLTVIISNLMDNAIEACEKLPIQERQIHVKALLEDAFFFSIRNRSETVQVCDNMVITTKPNTLLHGYGLQNVRSTLNKYDSYFGLDYQNGWFLAYAEIQNTPLS</sequence>
<proteinExistence type="predicted"/>
<dbReference type="OrthoDB" id="1815560at2"/>
<feature type="domain" description="Sensor histidine kinase NatK-like C-terminal" evidence="2">
    <location>
        <begin position="324"/>
        <end position="423"/>
    </location>
</feature>
<organism evidence="3 4">
    <name type="scientific">Allofournierella massiliensis</name>
    <dbReference type="NCBI Taxonomy" id="1650663"/>
    <lineage>
        <taxon>Bacteria</taxon>
        <taxon>Bacillati</taxon>
        <taxon>Bacillota</taxon>
        <taxon>Clostridia</taxon>
        <taxon>Eubacteriales</taxon>
        <taxon>Oscillospiraceae</taxon>
        <taxon>Allofournierella</taxon>
    </lineage>
</organism>
<feature type="transmembrane region" description="Helical" evidence="1">
    <location>
        <begin position="33"/>
        <end position="51"/>
    </location>
</feature>
<gene>
    <name evidence="3" type="ORF">EDD77_1316</name>
</gene>
<evidence type="ECO:0000313" key="4">
    <source>
        <dbReference type="Proteomes" id="UP000295184"/>
    </source>
</evidence>
<accession>A0A4R1QK74</accession>
<keyword evidence="1" id="KW-1133">Transmembrane helix</keyword>